<feature type="compositionally biased region" description="Basic and acidic residues" evidence="1">
    <location>
        <begin position="70"/>
        <end position="79"/>
    </location>
</feature>
<proteinExistence type="predicted"/>
<dbReference type="Proteomes" id="UP000007306">
    <property type="component" value="Unassembled WGS sequence"/>
</dbReference>
<name>I1R946_ORYGL</name>
<keyword evidence="3" id="KW-1185">Reference proteome</keyword>
<evidence type="ECO:0000256" key="1">
    <source>
        <dbReference type="SAM" id="MobiDB-lite"/>
    </source>
</evidence>
<evidence type="ECO:0000313" key="3">
    <source>
        <dbReference type="Proteomes" id="UP000007306"/>
    </source>
</evidence>
<sequence>GDDDSRCTGEAAQAAGGGGVVATPLVVDEDASPVVSREMEATPGKRMHLRGRGWRRCTVVAGGAAGGRPAPEREKEKAGRGGAATGERRKGLKLENGPRGFHFIGWGREPGTGEVGTAAEKSAGGHGKRSGLARAFRVIKSTNQGGNMGERERNKWVLLPPI</sequence>
<dbReference type="EnsemblPlants" id="ORGLA12G0205200.1">
    <property type="protein sequence ID" value="ORGLA12G0205200.1"/>
    <property type="gene ID" value="ORGLA12G0205200"/>
</dbReference>
<protein>
    <submittedName>
        <fullName evidence="2">Uncharacterized protein</fullName>
    </submittedName>
</protein>
<reference evidence="3" key="2">
    <citation type="submission" date="2018-04" db="EMBL/GenBank/DDBJ databases">
        <title>OglaRS2 (Oryza glaberrima Reference Sequence Version 2).</title>
        <authorList>
            <person name="Zhang J."/>
            <person name="Kudrna D."/>
            <person name="Lee S."/>
            <person name="Talag J."/>
            <person name="Rajasekar S."/>
            <person name="Wing R.A."/>
        </authorList>
    </citation>
    <scope>NUCLEOTIDE SEQUENCE [LARGE SCALE GENOMIC DNA]</scope>
    <source>
        <strain evidence="3">cv. IRGC 96717</strain>
    </source>
</reference>
<dbReference type="HOGENOM" id="CLU_1639742_0_0_1"/>
<dbReference type="AlphaFoldDB" id="I1R946"/>
<evidence type="ECO:0000313" key="2">
    <source>
        <dbReference type="EnsemblPlants" id="ORGLA12G0205200.1"/>
    </source>
</evidence>
<dbReference type="Gramene" id="ORGLA12G0205200.1">
    <property type="protein sequence ID" value="ORGLA12G0205200.1"/>
    <property type="gene ID" value="ORGLA12G0205200"/>
</dbReference>
<reference evidence="2" key="1">
    <citation type="submission" date="2015-06" db="UniProtKB">
        <authorList>
            <consortium name="EnsemblPlants"/>
        </authorList>
    </citation>
    <scope>IDENTIFICATION</scope>
</reference>
<feature type="region of interest" description="Disordered" evidence="1">
    <location>
        <begin position="62"/>
        <end position="130"/>
    </location>
</feature>
<accession>I1R946</accession>
<organism evidence="2 3">
    <name type="scientific">Oryza glaberrima</name>
    <name type="common">African rice</name>
    <dbReference type="NCBI Taxonomy" id="4538"/>
    <lineage>
        <taxon>Eukaryota</taxon>
        <taxon>Viridiplantae</taxon>
        <taxon>Streptophyta</taxon>
        <taxon>Embryophyta</taxon>
        <taxon>Tracheophyta</taxon>
        <taxon>Spermatophyta</taxon>
        <taxon>Magnoliopsida</taxon>
        <taxon>Liliopsida</taxon>
        <taxon>Poales</taxon>
        <taxon>Poaceae</taxon>
        <taxon>BOP clade</taxon>
        <taxon>Oryzoideae</taxon>
        <taxon>Oryzeae</taxon>
        <taxon>Oryzinae</taxon>
        <taxon>Oryza</taxon>
    </lineage>
</organism>